<dbReference type="PROSITE" id="PS50943">
    <property type="entry name" value="HTH_CROC1"/>
    <property type="match status" value="1"/>
</dbReference>
<keyword evidence="5" id="KW-1185">Reference proteome</keyword>
<evidence type="ECO:0000313" key="2">
    <source>
        <dbReference type="EMBL" id="OYR86916.1"/>
    </source>
</evidence>
<dbReference type="InterPro" id="IPR001387">
    <property type="entry name" value="Cro/C1-type_HTH"/>
</dbReference>
<dbReference type="EMBL" id="NGNV01000063">
    <property type="protein sequence ID" value="OYR86916.1"/>
    <property type="molecule type" value="Genomic_DNA"/>
</dbReference>
<sequence length="108" mass="12244">MTTFDNIKKLAKEHGMSLAELNDKAGLGKRTIYRWRTDNPSYTSLAKVAKVLGVTPDQLTDQNTDLDSDDQEMLALFRKSTDGMTEEEKEKFKQSFVKLLKVAKDLNS</sequence>
<dbReference type="AlphaFoldDB" id="A0A256LB68"/>
<evidence type="ECO:0000313" key="5">
    <source>
        <dbReference type="Proteomes" id="UP000216316"/>
    </source>
</evidence>
<dbReference type="EMBL" id="NGNX01000063">
    <property type="protein sequence ID" value="OYR89847.1"/>
    <property type="molecule type" value="Genomic_DNA"/>
</dbReference>
<dbReference type="Pfam" id="PF13443">
    <property type="entry name" value="HTH_26"/>
    <property type="match status" value="1"/>
</dbReference>
<dbReference type="GO" id="GO:0003677">
    <property type="term" value="F:DNA binding"/>
    <property type="evidence" value="ECO:0007669"/>
    <property type="project" value="InterPro"/>
</dbReference>
<evidence type="ECO:0000313" key="4">
    <source>
        <dbReference type="Proteomes" id="UP000215828"/>
    </source>
</evidence>
<evidence type="ECO:0000259" key="1">
    <source>
        <dbReference type="PROSITE" id="PS50943"/>
    </source>
</evidence>
<comment type="caution">
    <text evidence="3">The sequence shown here is derived from an EMBL/GenBank/DDBJ whole genome shotgun (WGS) entry which is preliminary data.</text>
</comment>
<dbReference type="SMART" id="SM00530">
    <property type="entry name" value="HTH_XRE"/>
    <property type="match status" value="1"/>
</dbReference>
<organism evidence="3 4">
    <name type="scientific">Lactobacillus taiwanensis</name>
    <dbReference type="NCBI Taxonomy" id="508451"/>
    <lineage>
        <taxon>Bacteria</taxon>
        <taxon>Bacillati</taxon>
        <taxon>Bacillota</taxon>
        <taxon>Bacilli</taxon>
        <taxon>Lactobacillales</taxon>
        <taxon>Lactobacillaceae</taxon>
        <taxon>Lactobacillus</taxon>
    </lineage>
</organism>
<dbReference type="Proteomes" id="UP000215828">
    <property type="component" value="Unassembled WGS sequence"/>
</dbReference>
<dbReference type="Gene3D" id="1.10.260.40">
    <property type="entry name" value="lambda repressor-like DNA-binding domains"/>
    <property type="match status" value="1"/>
</dbReference>
<accession>A0A256LB68</accession>
<dbReference type="CDD" id="cd00093">
    <property type="entry name" value="HTH_XRE"/>
    <property type="match status" value="1"/>
</dbReference>
<reference evidence="4 5" key="3">
    <citation type="submission" date="2017-09" db="EMBL/GenBank/DDBJ databases">
        <title>Tripartite evolution among Lactobacillus johnsonii, Lactobacillus taiwanensis, Lactobacillus reuteri and their rodent host.</title>
        <authorList>
            <person name="Wang T."/>
            <person name="Knowles S."/>
            <person name="Cheng C."/>
        </authorList>
    </citation>
    <scope>NUCLEOTIDE SEQUENCE [LARGE SCALE GENOMIC DNA]</scope>
    <source>
        <strain evidence="3 4">609q</strain>
        <strain evidence="2 5">609u</strain>
    </source>
</reference>
<dbReference type="InterPro" id="IPR010982">
    <property type="entry name" value="Lambda_DNA-bd_dom_sf"/>
</dbReference>
<protein>
    <recommendedName>
        <fullName evidence="1">HTH cro/C1-type domain-containing protein</fullName>
    </recommendedName>
</protein>
<reference evidence="2" key="2">
    <citation type="submission" date="2017-05" db="EMBL/GenBank/DDBJ databases">
        <authorList>
            <person name="Lin X.B."/>
            <person name="Stothard P."/>
            <person name="Tasseva G."/>
            <person name="Walter J."/>
        </authorList>
    </citation>
    <scope>NUCLEOTIDE SEQUENCE</scope>
    <source>
        <strain evidence="2">609u</strain>
    </source>
</reference>
<name>A0A256LB68_9LACO</name>
<dbReference type="SUPFAM" id="SSF47413">
    <property type="entry name" value="lambda repressor-like DNA-binding domains"/>
    <property type="match status" value="1"/>
</dbReference>
<dbReference type="RefSeq" id="WP_094496274.1">
    <property type="nucleotide sequence ID" value="NZ_NGNV01000063.1"/>
</dbReference>
<reference evidence="3 4" key="1">
    <citation type="submission" date="2017-04" db="EMBL/GenBank/DDBJ databases">
        <authorList>
            <person name="Afonso C.L."/>
            <person name="Miller P.J."/>
            <person name="Scott M.A."/>
            <person name="Spackman E."/>
            <person name="Goraichik I."/>
            <person name="Dimitrov K.M."/>
            <person name="Suarez D.L."/>
            <person name="Swayne D.E."/>
        </authorList>
    </citation>
    <scope>NUCLEOTIDE SEQUENCE [LARGE SCALE GENOMIC DNA]</scope>
    <source>
        <strain evidence="3 4">609q</strain>
    </source>
</reference>
<feature type="domain" description="HTH cro/C1-type" evidence="1">
    <location>
        <begin position="7"/>
        <end position="59"/>
    </location>
</feature>
<proteinExistence type="predicted"/>
<gene>
    <name evidence="2" type="ORF">CBF53_10730</name>
    <name evidence="3" type="ORF">CBF70_10760</name>
</gene>
<evidence type="ECO:0000313" key="3">
    <source>
        <dbReference type="EMBL" id="OYR89847.1"/>
    </source>
</evidence>
<dbReference type="Proteomes" id="UP000216316">
    <property type="component" value="Unassembled WGS sequence"/>
</dbReference>